<dbReference type="PANTHER" id="PTHR42852:SF13">
    <property type="entry name" value="PROTEIN DIPZ"/>
    <property type="match status" value="1"/>
</dbReference>
<name>A0A381Q811_9ZZZZ</name>
<dbReference type="GO" id="GO:0016491">
    <property type="term" value="F:oxidoreductase activity"/>
    <property type="evidence" value="ECO:0007669"/>
    <property type="project" value="InterPro"/>
</dbReference>
<sequence length="323" mass="35670">MVIKTVASLVLLTASIMTLACESKAPSVSPIEITVLVGQMRDMAWAEEVAQAQVLIEQQRSHHDQASTGWLVAASWLGRGASFAEQWDVAEQYAREAYDGSVVLLSDRALDAESQLPTALGAGIEVLSRALDAKGDRASALEFLRGAHESYKGSSLETRIQKNVLLLSLKGQPFPSLDVEHYLGESTPVSSENLKGKVVVAFFWAHWCPDCKQQLPILEQLHTQYGEQKLAIIGPTQLYGYMSRGQEATPEQELEYLQGAYQERFPIPTWMSVPVSHQNFLDFGVSTTPTLIIIDREGTVQLYNPGTLPYEELSAYVERLLAT</sequence>
<dbReference type="SUPFAM" id="SSF52833">
    <property type="entry name" value="Thioredoxin-like"/>
    <property type="match status" value="1"/>
</dbReference>
<dbReference type="InterPro" id="IPR013766">
    <property type="entry name" value="Thioredoxin_domain"/>
</dbReference>
<organism evidence="2">
    <name type="scientific">marine metagenome</name>
    <dbReference type="NCBI Taxonomy" id="408172"/>
    <lineage>
        <taxon>unclassified sequences</taxon>
        <taxon>metagenomes</taxon>
        <taxon>ecological metagenomes</taxon>
    </lineage>
</organism>
<dbReference type="AlphaFoldDB" id="A0A381Q811"/>
<dbReference type="InterPro" id="IPR050553">
    <property type="entry name" value="Thioredoxin_ResA/DsbE_sf"/>
</dbReference>
<proteinExistence type="predicted"/>
<evidence type="ECO:0000259" key="1">
    <source>
        <dbReference type="PROSITE" id="PS51352"/>
    </source>
</evidence>
<dbReference type="PROSITE" id="PS51352">
    <property type="entry name" value="THIOREDOXIN_2"/>
    <property type="match status" value="1"/>
</dbReference>
<protein>
    <recommendedName>
        <fullName evidence="1">Thioredoxin domain-containing protein</fullName>
    </recommendedName>
</protein>
<dbReference type="CDD" id="cd02966">
    <property type="entry name" value="TlpA_like_family"/>
    <property type="match status" value="1"/>
</dbReference>
<dbReference type="PROSITE" id="PS51257">
    <property type="entry name" value="PROKAR_LIPOPROTEIN"/>
    <property type="match status" value="1"/>
</dbReference>
<accession>A0A381Q811</accession>
<dbReference type="PANTHER" id="PTHR42852">
    <property type="entry name" value="THIOL:DISULFIDE INTERCHANGE PROTEIN DSBE"/>
    <property type="match status" value="1"/>
</dbReference>
<dbReference type="InterPro" id="IPR000866">
    <property type="entry name" value="AhpC/TSA"/>
</dbReference>
<dbReference type="Pfam" id="PF00578">
    <property type="entry name" value="AhpC-TSA"/>
    <property type="match status" value="1"/>
</dbReference>
<dbReference type="Gene3D" id="3.40.30.10">
    <property type="entry name" value="Glutaredoxin"/>
    <property type="match status" value="1"/>
</dbReference>
<reference evidence="2" key="1">
    <citation type="submission" date="2018-05" db="EMBL/GenBank/DDBJ databases">
        <authorList>
            <person name="Lanie J.A."/>
            <person name="Ng W.-L."/>
            <person name="Kazmierczak K.M."/>
            <person name="Andrzejewski T.M."/>
            <person name="Davidsen T.M."/>
            <person name="Wayne K.J."/>
            <person name="Tettelin H."/>
            <person name="Glass J.I."/>
            <person name="Rusch D."/>
            <person name="Podicherti R."/>
            <person name="Tsui H.-C.T."/>
            <person name="Winkler M.E."/>
        </authorList>
    </citation>
    <scope>NUCLEOTIDE SEQUENCE</scope>
</reference>
<dbReference type="GO" id="GO:0016209">
    <property type="term" value="F:antioxidant activity"/>
    <property type="evidence" value="ECO:0007669"/>
    <property type="project" value="InterPro"/>
</dbReference>
<dbReference type="InterPro" id="IPR036249">
    <property type="entry name" value="Thioredoxin-like_sf"/>
</dbReference>
<feature type="domain" description="Thioredoxin" evidence="1">
    <location>
        <begin position="168"/>
        <end position="322"/>
    </location>
</feature>
<gene>
    <name evidence="2" type="ORF">METZ01_LOCUS27848</name>
</gene>
<dbReference type="EMBL" id="UINC01001229">
    <property type="protein sequence ID" value="SUZ74994.1"/>
    <property type="molecule type" value="Genomic_DNA"/>
</dbReference>
<evidence type="ECO:0000313" key="2">
    <source>
        <dbReference type="EMBL" id="SUZ74994.1"/>
    </source>
</evidence>